<dbReference type="AlphaFoldDB" id="A0A3N4KJ74"/>
<reference evidence="2 3" key="1">
    <citation type="journal article" date="2018" name="Nat. Ecol. Evol.">
        <title>Pezizomycetes genomes reveal the molecular basis of ectomycorrhizal truffle lifestyle.</title>
        <authorList>
            <person name="Murat C."/>
            <person name="Payen T."/>
            <person name="Noel B."/>
            <person name="Kuo A."/>
            <person name="Morin E."/>
            <person name="Chen J."/>
            <person name="Kohler A."/>
            <person name="Krizsan K."/>
            <person name="Balestrini R."/>
            <person name="Da Silva C."/>
            <person name="Montanini B."/>
            <person name="Hainaut M."/>
            <person name="Levati E."/>
            <person name="Barry K.W."/>
            <person name="Belfiori B."/>
            <person name="Cichocki N."/>
            <person name="Clum A."/>
            <person name="Dockter R.B."/>
            <person name="Fauchery L."/>
            <person name="Guy J."/>
            <person name="Iotti M."/>
            <person name="Le Tacon F."/>
            <person name="Lindquist E.A."/>
            <person name="Lipzen A."/>
            <person name="Malagnac F."/>
            <person name="Mello A."/>
            <person name="Molinier V."/>
            <person name="Miyauchi S."/>
            <person name="Poulain J."/>
            <person name="Riccioni C."/>
            <person name="Rubini A."/>
            <person name="Sitrit Y."/>
            <person name="Splivallo R."/>
            <person name="Traeger S."/>
            <person name="Wang M."/>
            <person name="Zifcakova L."/>
            <person name="Wipf D."/>
            <person name="Zambonelli A."/>
            <person name="Paolocci F."/>
            <person name="Nowrousian M."/>
            <person name="Ottonello S."/>
            <person name="Baldrian P."/>
            <person name="Spatafora J.W."/>
            <person name="Henrissat B."/>
            <person name="Nagy L.G."/>
            <person name="Aury J.M."/>
            <person name="Wincker P."/>
            <person name="Grigoriev I.V."/>
            <person name="Bonfante P."/>
            <person name="Martin F.M."/>
        </authorList>
    </citation>
    <scope>NUCLEOTIDE SEQUENCE [LARGE SCALE GENOMIC DNA]</scope>
    <source>
        <strain evidence="2 3">CCBAS932</strain>
    </source>
</reference>
<evidence type="ECO:0000313" key="3">
    <source>
        <dbReference type="Proteomes" id="UP000277580"/>
    </source>
</evidence>
<organism evidence="2 3">
    <name type="scientific">Morchella conica CCBAS932</name>
    <dbReference type="NCBI Taxonomy" id="1392247"/>
    <lineage>
        <taxon>Eukaryota</taxon>
        <taxon>Fungi</taxon>
        <taxon>Dikarya</taxon>
        <taxon>Ascomycota</taxon>
        <taxon>Pezizomycotina</taxon>
        <taxon>Pezizomycetes</taxon>
        <taxon>Pezizales</taxon>
        <taxon>Morchellaceae</taxon>
        <taxon>Morchella</taxon>
    </lineage>
</organism>
<name>A0A3N4KJ74_9PEZI</name>
<protein>
    <submittedName>
        <fullName evidence="2">Uncharacterized protein</fullName>
    </submittedName>
</protein>
<dbReference type="EMBL" id="ML119142">
    <property type="protein sequence ID" value="RPB10607.1"/>
    <property type="molecule type" value="Genomic_DNA"/>
</dbReference>
<proteinExistence type="predicted"/>
<sequence>MYITRDQKSYTWISKLKKRRPKNQSTKSNELTERHTHTQRERERERKKERQEKR</sequence>
<dbReference type="InParanoid" id="A0A3N4KJ74"/>
<keyword evidence="3" id="KW-1185">Reference proteome</keyword>
<evidence type="ECO:0000256" key="1">
    <source>
        <dbReference type="SAM" id="MobiDB-lite"/>
    </source>
</evidence>
<accession>A0A3N4KJ74</accession>
<feature type="compositionally biased region" description="Basic and acidic residues" evidence="1">
    <location>
        <begin position="30"/>
        <end position="54"/>
    </location>
</feature>
<gene>
    <name evidence="2" type="ORF">P167DRAFT_250182</name>
</gene>
<evidence type="ECO:0000313" key="2">
    <source>
        <dbReference type="EMBL" id="RPB10607.1"/>
    </source>
</evidence>
<dbReference type="Proteomes" id="UP000277580">
    <property type="component" value="Unassembled WGS sequence"/>
</dbReference>
<feature type="region of interest" description="Disordered" evidence="1">
    <location>
        <begin position="14"/>
        <end position="54"/>
    </location>
</feature>